<evidence type="ECO:0000259" key="4">
    <source>
        <dbReference type="Pfam" id="PF08241"/>
    </source>
</evidence>
<evidence type="ECO:0000313" key="6">
    <source>
        <dbReference type="Proteomes" id="UP000284824"/>
    </source>
</evidence>
<feature type="domain" description="Methyltransferase type 11" evidence="4">
    <location>
        <begin position="48"/>
        <end position="140"/>
    </location>
</feature>
<dbReference type="InterPro" id="IPR029063">
    <property type="entry name" value="SAM-dependent_MTases_sf"/>
</dbReference>
<reference evidence="5 6" key="1">
    <citation type="submission" date="2019-01" db="EMBL/GenBank/DDBJ databases">
        <title>Sequencing the genomes of 1000 actinobacteria strains.</title>
        <authorList>
            <person name="Klenk H.-P."/>
        </authorList>
    </citation>
    <scope>NUCLEOTIDE SEQUENCE [LARGE SCALE GENOMIC DNA]</scope>
    <source>
        <strain evidence="5 6">DSM 43925</strain>
    </source>
</reference>
<dbReference type="Pfam" id="PF08241">
    <property type="entry name" value="Methyltransf_11"/>
    <property type="match status" value="1"/>
</dbReference>
<dbReference type="PANTHER" id="PTHR43464:SF19">
    <property type="entry name" value="UBIQUINONE BIOSYNTHESIS O-METHYLTRANSFERASE, MITOCHONDRIAL"/>
    <property type="match status" value="1"/>
</dbReference>
<gene>
    <name evidence="5" type="ORF">EDD27_1970</name>
</gene>
<evidence type="ECO:0000256" key="2">
    <source>
        <dbReference type="ARBA" id="ARBA00022679"/>
    </source>
</evidence>
<comment type="caution">
    <text evidence="5">The sequence shown here is derived from an EMBL/GenBank/DDBJ whole genome shotgun (WGS) entry which is preliminary data.</text>
</comment>
<keyword evidence="6" id="KW-1185">Reference proteome</keyword>
<dbReference type="PANTHER" id="PTHR43464">
    <property type="entry name" value="METHYLTRANSFERASE"/>
    <property type="match status" value="1"/>
</dbReference>
<keyword evidence="3" id="KW-0949">S-adenosyl-L-methionine</keyword>
<dbReference type="Gene3D" id="3.40.50.150">
    <property type="entry name" value="Vaccinia Virus protein VP39"/>
    <property type="match status" value="1"/>
</dbReference>
<dbReference type="Proteomes" id="UP000284824">
    <property type="component" value="Unassembled WGS sequence"/>
</dbReference>
<dbReference type="SUPFAM" id="SSF53335">
    <property type="entry name" value="S-adenosyl-L-methionine-dependent methyltransferases"/>
    <property type="match status" value="1"/>
</dbReference>
<accession>A0A438M1C5</accession>
<sequence>MILDPDVLGYYERGGELTRLRHGRNRLEFLRTRDVLRRTLPPAPARVLDVGGGTGVHAEWLAEEGYEVELIDPVPLHVREASALPGVTSRLGDARDLPVPDGEADVALLLGPLYHLPDRADRLRALSEARRAVRPGGLVAVAFISRYAALHDSVYHGYLIREEQRAAEYHAMETGVMISPRAEGFRGYLHDPDEIVGEFADAGLPEPRRYGLEGAFWLYGDVDDWLDDDERRELLLDAARRLESEPSLLGVSGHLLAVTTVWARPSAAPAPRPAAT</sequence>
<dbReference type="GO" id="GO:0008757">
    <property type="term" value="F:S-adenosylmethionine-dependent methyltransferase activity"/>
    <property type="evidence" value="ECO:0007669"/>
    <property type="project" value="InterPro"/>
</dbReference>
<evidence type="ECO:0000313" key="5">
    <source>
        <dbReference type="EMBL" id="RVX39609.1"/>
    </source>
</evidence>
<dbReference type="InterPro" id="IPR013216">
    <property type="entry name" value="Methyltransf_11"/>
</dbReference>
<dbReference type="CDD" id="cd02440">
    <property type="entry name" value="AdoMet_MTases"/>
    <property type="match status" value="1"/>
</dbReference>
<name>A0A438M1C5_9ACTN</name>
<dbReference type="OrthoDB" id="9810615at2"/>
<keyword evidence="5" id="KW-0830">Ubiquinone</keyword>
<proteinExistence type="predicted"/>
<dbReference type="RefSeq" id="WP_127932097.1">
    <property type="nucleotide sequence ID" value="NZ_SAUN01000001.1"/>
</dbReference>
<dbReference type="AlphaFoldDB" id="A0A438M1C5"/>
<keyword evidence="1 5" id="KW-0489">Methyltransferase</keyword>
<dbReference type="EMBL" id="SAUN01000001">
    <property type="protein sequence ID" value="RVX39609.1"/>
    <property type="molecule type" value="Genomic_DNA"/>
</dbReference>
<evidence type="ECO:0000256" key="3">
    <source>
        <dbReference type="ARBA" id="ARBA00022691"/>
    </source>
</evidence>
<dbReference type="GO" id="GO:0032259">
    <property type="term" value="P:methylation"/>
    <property type="evidence" value="ECO:0007669"/>
    <property type="project" value="UniProtKB-KW"/>
</dbReference>
<protein>
    <submittedName>
        <fullName evidence="5">Ubiquinone/menaquinone biosynthesis C-methylase UbiE</fullName>
    </submittedName>
</protein>
<keyword evidence="2" id="KW-0808">Transferase</keyword>
<organism evidence="5 6">
    <name type="scientific">Nonomuraea polychroma</name>
    <dbReference type="NCBI Taxonomy" id="46176"/>
    <lineage>
        <taxon>Bacteria</taxon>
        <taxon>Bacillati</taxon>
        <taxon>Actinomycetota</taxon>
        <taxon>Actinomycetes</taxon>
        <taxon>Streptosporangiales</taxon>
        <taxon>Streptosporangiaceae</taxon>
        <taxon>Nonomuraea</taxon>
    </lineage>
</organism>
<evidence type="ECO:0000256" key="1">
    <source>
        <dbReference type="ARBA" id="ARBA00022603"/>
    </source>
</evidence>